<proteinExistence type="predicted"/>
<accession>A0A942Z403</accession>
<protein>
    <submittedName>
        <fullName evidence="1">Uncharacterized protein</fullName>
    </submittedName>
</protein>
<evidence type="ECO:0000313" key="1">
    <source>
        <dbReference type="EMBL" id="MBS4223124.1"/>
    </source>
</evidence>
<keyword evidence="2" id="KW-1185">Reference proteome</keyword>
<comment type="caution">
    <text evidence="1">The sequence shown here is derived from an EMBL/GenBank/DDBJ whole genome shotgun (WGS) entry which is preliminary data.</text>
</comment>
<dbReference type="Proteomes" id="UP000676456">
    <property type="component" value="Unassembled WGS sequence"/>
</dbReference>
<reference evidence="1 2" key="1">
    <citation type="submission" date="2021-05" db="EMBL/GenBank/DDBJ databases">
        <title>Novel Bacillus species.</title>
        <authorList>
            <person name="Liu G."/>
        </authorList>
    </citation>
    <scope>NUCLEOTIDE SEQUENCE [LARGE SCALE GENOMIC DNA]</scope>
    <source>
        <strain evidence="1 2">FJAT-49682</strain>
    </source>
</reference>
<name>A0A942Z403_9BACI</name>
<dbReference type="EMBL" id="JAGYPN010000002">
    <property type="protein sequence ID" value="MBS4223124.1"/>
    <property type="molecule type" value="Genomic_DNA"/>
</dbReference>
<dbReference type="RefSeq" id="WP_213098159.1">
    <property type="nucleotide sequence ID" value="NZ_JAGYPN010000002.1"/>
</dbReference>
<gene>
    <name evidence="1" type="ORF">KHA91_10255</name>
</gene>
<dbReference type="AlphaFoldDB" id="A0A942Z403"/>
<evidence type="ECO:0000313" key="2">
    <source>
        <dbReference type="Proteomes" id="UP000676456"/>
    </source>
</evidence>
<organism evidence="1 2">
    <name type="scientific">Lederbergia citrea</name>
    <dbReference type="NCBI Taxonomy" id="2833581"/>
    <lineage>
        <taxon>Bacteria</taxon>
        <taxon>Bacillati</taxon>
        <taxon>Bacillota</taxon>
        <taxon>Bacilli</taxon>
        <taxon>Bacillales</taxon>
        <taxon>Bacillaceae</taxon>
        <taxon>Lederbergia</taxon>
    </lineage>
</organism>
<sequence length="76" mass="8586">MAWDKGEQVLTTIGGRILELIGSNVGAILSNENWDYWRNKGEQEVKNVLKLLIDKSTDPYILGISSHLLYIGRKVN</sequence>